<accession>A0A495BJD3</accession>
<evidence type="ECO:0000313" key="2">
    <source>
        <dbReference type="Proteomes" id="UP000279384"/>
    </source>
</evidence>
<protein>
    <recommendedName>
        <fullName evidence="3">Helix-turn-helix protein</fullName>
    </recommendedName>
</protein>
<evidence type="ECO:0000313" key="1">
    <source>
        <dbReference type="EMBL" id="RKQ61145.1"/>
    </source>
</evidence>
<dbReference type="Proteomes" id="UP000279384">
    <property type="component" value="Unassembled WGS sequence"/>
</dbReference>
<dbReference type="GO" id="GO:0003677">
    <property type="term" value="F:DNA binding"/>
    <property type="evidence" value="ECO:0007669"/>
    <property type="project" value="InterPro"/>
</dbReference>
<dbReference type="Gene3D" id="1.10.260.40">
    <property type="entry name" value="lambda repressor-like DNA-binding domains"/>
    <property type="match status" value="1"/>
</dbReference>
<comment type="caution">
    <text evidence="1">The sequence shown here is derived from an EMBL/GenBank/DDBJ whole genome shotgun (WGS) entry which is preliminary data.</text>
</comment>
<proteinExistence type="predicted"/>
<dbReference type="AlphaFoldDB" id="A0A495BJD3"/>
<sequence length="165" mass="18130">MSQSEYRAAYERRVRFQTFKVLAFGMSPAELCAMLDVSAATIRRWKAGTFQPPFMALELLRLRRGLSLPAAFGDLAGFTVGRINGQTYLIPPGLHWSEGITASDIKRWPVMRHIVARTIGKKPALAGLAYSDRLAANDDSLPVEPLTLESLNDQAANDGGCYGDQ</sequence>
<name>A0A495BJD3_VOGIN</name>
<dbReference type="EMBL" id="RBID01000011">
    <property type="protein sequence ID" value="RKQ61145.1"/>
    <property type="molecule type" value="Genomic_DNA"/>
</dbReference>
<evidence type="ECO:0008006" key="3">
    <source>
        <dbReference type="Google" id="ProtNLM"/>
    </source>
</evidence>
<dbReference type="InterPro" id="IPR010982">
    <property type="entry name" value="Lambda_DNA-bd_dom_sf"/>
</dbReference>
<gene>
    <name evidence="1" type="ORF">C8E02_0912</name>
</gene>
<reference evidence="1 2" key="1">
    <citation type="submission" date="2018-10" db="EMBL/GenBank/DDBJ databases">
        <title>Genomic Encyclopedia of Type Strains, Phase IV (KMG-IV): sequencing the most valuable type-strain genomes for metagenomic binning, comparative biology and taxonomic classification.</title>
        <authorList>
            <person name="Goeker M."/>
        </authorList>
    </citation>
    <scope>NUCLEOTIDE SEQUENCE [LARGE SCALE GENOMIC DNA]</scope>
    <source>
        <strain evidence="1 2">DSM 3303</strain>
    </source>
</reference>
<organism evidence="1 2">
    <name type="scientific">Vogesella indigofera</name>
    <name type="common">Pseudomonas indigofera</name>
    <dbReference type="NCBI Taxonomy" id="45465"/>
    <lineage>
        <taxon>Bacteria</taxon>
        <taxon>Pseudomonadati</taxon>
        <taxon>Pseudomonadota</taxon>
        <taxon>Betaproteobacteria</taxon>
        <taxon>Neisseriales</taxon>
        <taxon>Chromobacteriaceae</taxon>
        <taxon>Vogesella</taxon>
    </lineage>
</organism>